<feature type="region of interest" description="Disordered" evidence="1">
    <location>
        <begin position="24"/>
        <end position="61"/>
    </location>
</feature>
<feature type="non-terminal residue" evidence="2">
    <location>
        <position position="61"/>
    </location>
</feature>
<accession>A0AA38G2V4</accession>
<proteinExistence type="predicted"/>
<organism evidence="2 3">
    <name type="scientific">Taxus chinensis</name>
    <name type="common">Chinese yew</name>
    <name type="synonym">Taxus wallichiana var. chinensis</name>
    <dbReference type="NCBI Taxonomy" id="29808"/>
    <lineage>
        <taxon>Eukaryota</taxon>
        <taxon>Viridiplantae</taxon>
        <taxon>Streptophyta</taxon>
        <taxon>Embryophyta</taxon>
        <taxon>Tracheophyta</taxon>
        <taxon>Spermatophyta</taxon>
        <taxon>Pinopsida</taxon>
        <taxon>Pinidae</taxon>
        <taxon>Conifers II</taxon>
        <taxon>Cupressales</taxon>
        <taxon>Taxaceae</taxon>
        <taxon>Taxus</taxon>
    </lineage>
</organism>
<reference evidence="2 3" key="1">
    <citation type="journal article" date="2021" name="Nat. Plants">
        <title>The Taxus genome provides insights into paclitaxel biosynthesis.</title>
        <authorList>
            <person name="Xiong X."/>
            <person name="Gou J."/>
            <person name="Liao Q."/>
            <person name="Li Y."/>
            <person name="Zhou Q."/>
            <person name="Bi G."/>
            <person name="Li C."/>
            <person name="Du R."/>
            <person name="Wang X."/>
            <person name="Sun T."/>
            <person name="Guo L."/>
            <person name="Liang H."/>
            <person name="Lu P."/>
            <person name="Wu Y."/>
            <person name="Zhang Z."/>
            <person name="Ro D.K."/>
            <person name="Shang Y."/>
            <person name="Huang S."/>
            <person name="Yan J."/>
        </authorList>
    </citation>
    <scope>NUCLEOTIDE SEQUENCE [LARGE SCALE GENOMIC DNA]</scope>
    <source>
        <strain evidence="2">Ta-2019</strain>
    </source>
</reference>
<gene>
    <name evidence="2" type="ORF">KI387_023403</name>
</gene>
<feature type="compositionally biased region" description="Polar residues" evidence="1">
    <location>
        <begin position="47"/>
        <end position="61"/>
    </location>
</feature>
<evidence type="ECO:0000313" key="2">
    <source>
        <dbReference type="EMBL" id="KAH9314776.1"/>
    </source>
</evidence>
<dbReference type="Proteomes" id="UP000824469">
    <property type="component" value="Unassembled WGS sequence"/>
</dbReference>
<dbReference type="AlphaFoldDB" id="A0AA38G2V4"/>
<evidence type="ECO:0000256" key="1">
    <source>
        <dbReference type="SAM" id="MobiDB-lite"/>
    </source>
</evidence>
<dbReference type="EMBL" id="JAHRHJ020000005">
    <property type="protein sequence ID" value="KAH9314776.1"/>
    <property type="molecule type" value="Genomic_DNA"/>
</dbReference>
<name>A0AA38G2V4_TAXCH</name>
<evidence type="ECO:0000313" key="3">
    <source>
        <dbReference type="Proteomes" id="UP000824469"/>
    </source>
</evidence>
<keyword evidence="3" id="KW-1185">Reference proteome</keyword>
<feature type="non-terminal residue" evidence="2">
    <location>
        <position position="1"/>
    </location>
</feature>
<sequence>YVQFSLAKRFQWLPRREVLPPFQNPCLKKRRNPPLMVQGRSRRKTENPLQMMQRKSSSRQL</sequence>
<comment type="caution">
    <text evidence="2">The sequence shown here is derived from an EMBL/GenBank/DDBJ whole genome shotgun (WGS) entry which is preliminary data.</text>
</comment>
<protein>
    <submittedName>
        <fullName evidence="2">Uncharacterized protein</fullName>
    </submittedName>
</protein>